<dbReference type="eggNOG" id="arCOG05798">
    <property type="taxonomic scope" value="Archaea"/>
</dbReference>
<proteinExistence type="predicted"/>
<dbReference type="EnsemblBacteria" id="BAA30175">
    <property type="protein sequence ID" value="BAA30175"/>
    <property type="gene ID" value="BAA30175"/>
</dbReference>
<accession>O58803</accession>
<dbReference type="PIR" id="A71102">
    <property type="entry name" value="A71102"/>
</dbReference>
<dbReference type="KEGG" id="pho:PH1076"/>
<keyword evidence="2" id="KW-1185">Reference proteome</keyword>
<gene>
    <name evidence="1" type="ordered locus">PH1076</name>
</gene>
<dbReference type="Proteomes" id="UP000000752">
    <property type="component" value="Chromosome"/>
</dbReference>
<evidence type="ECO:0000313" key="2">
    <source>
        <dbReference type="Proteomes" id="UP000000752"/>
    </source>
</evidence>
<organism evidence="1 2">
    <name type="scientific">Pyrococcus horikoshii (strain ATCC 700860 / DSM 12428 / JCM 9974 / NBRC 100139 / OT-3)</name>
    <dbReference type="NCBI Taxonomy" id="70601"/>
    <lineage>
        <taxon>Archaea</taxon>
        <taxon>Methanobacteriati</taxon>
        <taxon>Methanobacteriota</taxon>
        <taxon>Thermococci</taxon>
        <taxon>Thermococcales</taxon>
        <taxon>Thermococcaceae</taxon>
        <taxon>Pyrococcus</taxon>
    </lineage>
</organism>
<dbReference type="AlphaFoldDB" id="O58803"/>
<protein>
    <submittedName>
        <fullName evidence="1">Uncharacterized protein</fullName>
    </submittedName>
</protein>
<dbReference type="STRING" id="70601.gene:9378035"/>
<reference evidence="1 2" key="1">
    <citation type="journal article" date="1998" name="DNA Res.">
        <title>Complete sequence and gene organization of the genome of a hyper-thermophilic archaebacterium, Pyrococcus horikoshii OT3.</title>
        <authorList>
            <person name="Kawarabayasi Y."/>
            <person name="Sawada M."/>
            <person name="Horikawa H."/>
            <person name="Haikawa Y."/>
            <person name="Hino Y."/>
            <person name="Yamamoto S."/>
            <person name="Sekine M."/>
            <person name="Baba S."/>
            <person name="Kosugi H."/>
            <person name="Hosoyama A."/>
            <person name="Nagai Y."/>
            <person name="Sakai M."/>
            <person name="Ogura K."/>
            <person name="Otuka R."/>
            <person name="Nakazawa H."/>
            <person name="Takamiya M."/>
            <person name="Ohfuku Y."/>
            <person name="Funahashi T."/>
            <person name="Tanaka T."/>
            <person name="Kudoh Y."/>
            <person name="Yamazaki J."/>
            <person name="Kushida N."/>
            <person name="Oguchi A."/>
            <person name="Aoki K."/>
            <person name="Nakamura Y."/>
            <person name="Robb T.F."/>
            <person name="Horikoshi K."/>
            <person name="Masuchi Y."/>
            <person name="Shizuya H."/>
            <person name="Kikuchi H."/>
        </authorList>
    </citation>
    <scope>NUCLEOTIDE SEQUENCE [LARGE SCALE GENOMIC DNA]</scope>
    <source>
        <strain evidence="2">ATCC 700860 / DSM 12428 / JCM 9974 / NBRC 100139 / OT-3</strain>
    </source>
</reference>
<name>O58803_PYRHO</name>
<sequence>MEGVPLKNSRPYFHRFMVDFINGSSPTEVLKLASNTVDDFVKELISIFELKDYKVKFMAIDDWDHAEGDKLVILPYSEISEDGRIYFLSADILEAMDNPDLEKLKLLSWEMILGRTSYILYENFEEVRKFEFKGDVIILANLLASSTLIRIEDIRTLLAVLDAKLKTIRLELESLEDLEGMEVLNFTERELLFNDARAKVIRASVQFIDAAILSWMAMQSLSLAPLLHPEEEIIRIVKKSLFEDGLLEKPGEIFQAVLGFYDLLKAMNRGKGPEIVEIGDKIMMYRQKLGLDYYPSTQDIMVG</sequence>
<evidence type="ECO:0000313" key="1">
    <source>
        <dbReference type="EMBL" id="BAA30175.1"/>
    </source>
</evidence>
<dbReference type="EMBL" id="BA000001">
    <property type="protein sequence ID" value="BAA30175.1"/>
    <property type="molecule type" value="Genomic_DNA"/>
</dbReference>